<dbReference type="EMBL" id="HBIJ01002239">
    <property type="protein sequence ID" value="CAE0360822.1"/>
    <property type="molecule type" value="Transcribed_RNA"/>
</dbReference>
<protein>
    <recommendedName>
        <fullName evidence="5">hydroxyacylglutathione hydrolase</fullName>
        <ecNumber evidence="5">3.1.2.6</ecNumber>
    </recommendedName>
    <alternativeName>
        <fullName evidence="9">Glyoxalase II</fullName>
    </alternativeName>
</protein>
<evidence type="ECO:0000256" key="9">
    <source>
        <dbReference type="ARBA" id="ARBA00031044"/>
    </source>
</evidence>
<dbReference type="Gene3D" id="3.60.15.10">
    <property type="entry name" value="Ribonuclease Z/Hydroxyacylglutathione hydrolase-like"/>
    <property type="match status" value="1"/>
</dbReference>
<evidence type="ECO:0000259" key="10">
    <source>
        <dbReference type="SMART" id="SM00849"/>
    </source>
</evidence>
<dbReference type="NCBIfam" id="TIGR03413">
    <property type="entry name" value="GSH_gloB"/>
    <property type="match status" value="1"/>
</dbReference>
<dbReference type="Pfam" id="PF16123">
    <property type="entry name" value="HAGH_C"/>
    <property type="match status" value="1"/>
</dbReference>
<evidence type="ECO:0000256" key="1">
    <source>
        <dbReference type="ARBA" id="ARBA00001623"/>
    </source>
</evidence>
<comment type="cofactor">
    <cofactor evidence="2">
        <name>Zn(2+)</name>
        <dbReference type="ChEBI" id="CHEBI:29105"/>
    </cofactor>
</comment>
<keyword evidence="6" id="KW-0479">Metal-binding</keyword>
<dbReference type="EC" id="3.1.2.6" evidence="5"/>
<evidence type="ECO:0000256" key="8">
    <source>
        <dbReference type="ARBA" id="ARBA00022833"/>
    </source>
</evidence>
<dbReference type="PANTHER" id="PTHR43705">
    <property type="entry name" value="HYDROXYACYLGLUTATHIONE HYDROLASE"/>
    <property type="match status" value="1"/>
</dbReference>
<keyword evidence="7" id="KW-0378">Hydrolase</keyword>
<dbReference type="HAMAP" id="MF_01374">
    <property type="entry name" value="Glyoxalase_2"/>
    <property type="match status" value="1"/>
</dbReference>
<dbReference type="InterPro" id="IPR036866">
    <property type="entry name" value="RibonucZ/Hydroxyglut_hydro"/>
</dbReference>
<dbReference type="GO" id="GO:0019243">
    <property type="term" value="P:methylglyoxal catabolic process to D-lactate via S-lactoyl-glutathione"/>
    <property type="evidence" value="ECO:0007669"/>
    <property type="project" value="InterPro"/>
</dbReference>
<evidence type="ECO:0000256" key="7">
    <source>
        <dbReference type="ARBA" id="ARBA00022801"/>
    </source>
</evidence>
<dbReference type="InterPro" id="IPR035680">
    <property type="entry name" value="Clx_II_MBL"/>
</dbReference>
<evidence type="ECO:0000256" key="5">
    <source>
        <dbReference type="ARBA" id="ARBA00011917"/>
    </source>
</evidence>
<comment type="pathway">
    <text evidence="3">Secondary metabolite metabolism; methylglyoxal degradation; (R)-lactate from methylglyoxal: step 2/2.</text>
</comment>
<evidence type="ECO:0000313" key="11">
    <source>
        <dbReference type="EMBL" id="CAE0360822.1"/>
    </source>
</evidence>
<evidence type="ECO:0000256" key="4">
    <source>
        <dbReference type="ARBA" id="ARBA00006759"/>
    </source>
</evidence>
<dbReference type="InterPro" id="IPR050110">
    <property type="entry name" value="Glyoxalase_II_hydrolase"/>
</dbReference>
<keyword evidence="8" id="KW-0862">Zinc</keyword>
<reference evidence="11" key="1">
    <citation type="submission" date="2021-01" db="EMBL/GenBank/DDBJ databases">
        <authorList>
            <person name="Corre E."/>
            <person name="Pelletier E."/>
            <person name="Niang G."/>
            <person name="Scheremetjew M."/>
            <person name="Finn R."/>
            <person name="Kale V."/>
            <person name="Holt S."/>
            <person name="Cochrane G."/>
            <person name="Meng A."/>
            <person name="Brown T."/>
            <person name="Cohen L."/>
        </authorList>
    </citation>
    <scope>NUCLEOTIDE SEQUENCE</scope>
    <source>
        <strain evidence="11">CCMP1510</strain>
    </source>
</reference>
<dbReference type="Pfam" id="PF00753">
    <property type="entry name" value="Lactamase_B"/>
    <property type="match status" value="1"/>
</dbReference>
<comment type="similarity">
    <text evidence="4">Belongs to the metallo-beta-lactamase superfamily. Glyoxalase II family.</text>
</comment>
<dbReference type="PANTHER" id="PTHR43705:SF1">
    <property type="entry name" value="HYDROXYACYLGLUTATHIONE HYDROLASE GLOB"/>
    <property type="match status" value="1"/>
</dbReference>
<dbReference type="SMART" id="SM00849">
    <property type="entry name" value="Lactamase_B"/>
    <property type="match status" value="1"/>
</dbReference>
<dbReference type="InterPro" id="IPR017782">
    <property type="entry name" value="Hydroxyacylglutathione_Hdrlase"/>
</dbReference>
<dbReference type="CDD" id="cd07723">
    <property type="entry name" value="hydroxyacylglutathione_hydrolase_MBL-fold"/>
    <property type="match status" value="1"/>
</dbReference>
<evidence type="ECO:0000256" key="2">
    <source>
        <dbReference type="ARBA" id="ARBA00001947"/>
    </source>
</evidence>
<dbReference type="AlphaFoldDB" id="A0A7S3NDX0"/>
<proteinExistence type="inferred from homology"/>
<dbReference type="GO" id="GO:0004416">
    <property type="term" value="F:hydroxyacylglutathione hydrolase activity"/>
    <property type="evidence" value="ECO:0007669"/>
    <property type="project" value="UniProtKB-EC"/>
</dbReference>
<dbReference type="SUPFAM" id="SSF56281">
    <property type="entry name" value="Metallo-hydrolase/oxidoreductase"/>
    <property type="match status" value="1"/>
</dbReference>
<accession>A0A7S3NDX0</accession>
<dbReference type="InterPro" id="IPR032282">
    <property type="entry name" value="HAGH_C"/>
</dbReference>
<sequence>MYRLCKSRTKQVFVFATVALSSSLAPTKGRTIMGGDGYEIVQFPALRDNYGFLIHDTKSKATAAIDTPQVEPILEALRAKNWELTHIFNTHHHHDHAGGNAELCSKFSQVQVVAPFLEKEKIGRVDQAVKGGDIIKLGALTFHIIDVGGHTLGHIAYFCPQAEAAFVGDAIFAMGCGRMFEGTYPQFTESLKRISSLPDDTALYCAHEYTMANAKFALSVDPQNPHLIARAKEVESKRANNIPTVPTTLALEKLTNPFIRFDALRAELNLPPDSSDVDVFAALRKAKDSF</sequence>
<organism evidence="11">
    <name type="scientific">Aureoumbra lagunensis</name>
    <dbReference type="NCBI Taxonomy" id="44058"/>
    <lineage>
        <taxon>Eukaryota</taxon>
        <taxon>Sar</taxon>
        <taxon>Stramenopiles</taxon>
        <taxon>Ochrophyta</taxon>
        <taxon>Pelagophyceae</taxon>
        <taxon>Pelagomonadales</taxon>
        <taxon>Aureoumbra</taxon>
    </lineage>
</organism>
<evidence type="ECO:0000256" key="6">
    <source>
        <dbReference type="ARBA" id="ARBA00022723"/>
    </source>
</evidence>
<name>A0A7S3NDX0_9STRA</name>
<comment type="catalytic activity">
    <reaction evidence="1">
        <text>an S-(2-hydroxyacyl)glutathione + H2O = a 2-hydroxy carboxylate + glutathione + H(+)</text>
        <dbReference type="Rhea" id="RHEA:21864"/>
        <dbReference type="ChEBI" id="CHEBI:15377"/>
        <dbReference type="ChEBI" id="CHEBI:15378"/>
        <dbReference type="ChEBI" id="CHEBI:57925"/>
        <dbReference type="ChEBI" id="CHEBI:58896"/>
        <dbReference type="ChEBI" id="CHEBI:71261"/>
        <dbReference type="EC" id="3.1.2.6"/>
    </reaction>
</comment>
<feature type="domain" description="Metallo-beta-lactamase" evidence="10">
    <location>
        <begin position="48"/>
        <end position="207"/>
    </location>
</feature>
<dbReference type="GO" id="GO:0046872">
    <property type="term" value="F:metal ion binding"/>
    <property type="evidence" value="ECO:0007669"/>
    <property type="project" value="UniProtKB-KW"/>
</dbReference>
<gene>
    <name evidence="11" type="ORF">ALAG00032_LOCUS1553</name>
</gene>
<dbReference type="PIRSF" id="PIRSF005457">
    <property type="entry name" value="Glx"/>
    <property type="match status" value="1"/>
</dbReference>
<evidence type="ECO:0000256" key="3">
    <source>
        <dbReference type="ARBA" id="ARBA00004963"/>
    </source>
</evidence>
<dbReference type="InterPro" id="IPR001279">
    <property type="entry name" value="Metallo-B-lactamas"/>
</dbReference>